<protein>
    <submittedName>
        <fullName evidence="1">Uncharacterized protein</fullName>
    </submittedName>
</protein>
<organism evidence="1 2">
    <name type="scientific">Paraprevotella xylaniphila YIT 11841</name>
    <dbReference type="NCBI Taxonomy" id="762982"/>
    <lineage>
        <taxon>Bacteria</taxon>
        <taxon>Pseudomonadati</taxon>
        <taxon>Bacteroidota</taxon>
        <taxon>Bacteroidia</taxon>
        <taxon>Bacteroidales</taxon>
        <taxon>Prevotellaceae</taxon>
        <taxon>Paraprevotella</taxon>
    </lineage>
</organism>
<dbReference type="EMBL" id="AFBR01000056">
    <property type="protein sequence ID" value="EGG53222.1"/>
    <property type="molecule type" value="Genomic_DNA"/>
</dbReference>
<accession>F3QUX1</accession>
<dbReference type="OrthoDB" id="9862042at2"/>
<dbReference type="STRING" id="762982.HMPREF9442_01996"/>
<name>F3QUX1_9BACT</name>
<dbReference type="HOGENOM" id="CLU_2410606_0_0_10"/>
<gene>
    <name evidence="1" type="ORF">HMPREF9442_01996</name>
</gene>
<keyword evidence="2" id="KW-1185">Reference proteome</keyword>
<dbReference type="Proteomes" id="UP000005546">
    <property type="component" value="Unassembled WGS sequence"/>
</dbReference>
<reference evidence="1 2" key="1">
    <citation type="submission" date="2011-02" db="EMBL/GenBank/DDBJ databases">
        <authorList>
            <person name="Weinstock G."/>
            <person name="Sodergren E."/>
            <person name="Clifton S."/>
            <person name="Fulton L."/>
            <person name="Fulton B."/>
            <person name="Courtney L."/>
            <person name="Fronick C."/>
            <person name="Harrison M."/>
            <person name="Strong C."/>
            <person name="Farmer C."/>
            <person name="Delahaunty K."/>
            <person name="Markovic C."/>
            <person name="Hall O."/>
            <person name="Minx P."/>
            <person name="Tomlinson C."/>
            <person name="Mitreva M."/>
            <person name="Hou S."/>
            <person name="Chen J."/>
            <person name="Wollam A."/>
            <person name="Pepin K.H."/>
            <person name="Johnson M."/>
            <person name="Bhonagiri V."/>
            <person name="Zhang X."/>
            <person name="Suruliraj S."/>
            <person name="Warren W."/>
            <person name="Chinwalla A."/>
            <person name="Mardis E.R."/>
            <person name="Wilson R.K."/>
        </authorList>
    </citation>
    <scope>NUCLEOTIDE SEQUENCE [LARGE SCALE GENOMIC DNA]</scope>
    <source>
        <strain evidence="1 2">YIT 11841</strain>
    </source>
</reference>
<sequence>MQDWKSGIIVYRLLYSVQKYEYFFRNPSYFCYKKHLFYDLSVKAICCVKGGSRQEVARYSSIRKLHFHLPLRPPFTTFAFITGFWDEIRKDE</sequence>
<evidence type="ECO:0000313" key="1">
    <source>
        <dbReference type="EMBL" id="EGG53222.1"/>
    </source>
</evidence>
<dbReference type="AlphaFoldDB" id="F3QUX1"/>
<comment type="caution">
    <text evidence="1">The sequence shown here is derived from an EMBL/GenBank/DDBJ whole genome shotgun (WGS) entry which is preliminary data.</text>
</comment>
<proteinExistence type="predicted"/>
<evidence type="ECO:0000313" key="2">
    <source>
        <dbReference type="Proteomes" id="UP000005546"/>
    </source>
</evidence>